<dbReference type="EMBL" id="JYDH01005111">
    <property type="protein sequence ID" value="KRY03476.1"/>
    <property type="molecule type" value="Genomic_DNA"/>
</dbReference>
<evidence type="ECO:0000313" key="2">
    <source>
        <dbReference type="EMBL" id="KRY05189.1"/>
    </source>
</evidence>
<name>A0A0V0YXY5_TRISP</name>
<accession>A0A0V0YXY5</accession>
<dbReference type="InParanoid" id="A0A0V0YXY5"/>
<feature type="non-terminal residue" evidence="2">
    <location>
        <position position="1"/>
    </location>
</feature>
<organism evidence="2 3">
    <name type="scientific">Trichinella spiralis</name>
    <name type="common">Trichina worm</name>
    <dbReference type="NCBI Taxonomy" id="6334"/>
    <lineage>
        <taxon>Eukaryota</taxon>
        <taxon>Metazoa</taxon>
        <taxon>Ecdysozoa</taxon>
        <taxon>Nematoda</taxon>
        <taxon>Enoplea</taxon>
        <taxon>Dorylaimia</taxon>
        <taxon>Trichinellida</taxon>
        <taxon>Trichinellidae</taxon>
        <taxon>Trichinella</taxon>
    </lineage>
</organism>
<comment type="caution">
    <text evidence="2">The sequence shown here is derived from an EMBL/GenBank/DDBJ whole genome shotgun (WGS) entry which is preliminary data.</text>
</comment>
<dbReference type="AlphaFoldDB" id="A0A0V0YXY5"/>
<proteinExistence type="predicted"/>
<reference evidence="2 3" key="1">
    <citation type="submission" date="2015-01" db="EMBL/GenBank/DDBJ databases">
        <title>Evolution of Trichinella species and genotypes.</title>
        <authorList>
            <person name="Korhonen P.K."/>
            <person name="Edoardo P."/>
            <person name="Giuseppe L.R."/>
            <person name="Gasser R.B."/>
        </authorList>
    </citation>
    <scope>NUCLEOTIDE SEQUENCE [LARGE SCALE GENOMIC DNA]</scope>
    <source>
        <strain evidence="2">ISS3</strain>
    </source>
</reference>
<protein>
    <submittedName>
        <fullName evidence="2">Uncharacterized protein</fullName>
    </submittedName>
</protein>
<sequence>LPTPWKIHLIHSLLYSPLTYRPDKRTSGLFIP</sequence>
<feature type="non-terminal residue" evidence="2">
    <location>
        <position position="32"/>
    </location>
</feature>
<gene>
    <name evidence="2" type="ORF">T01_10612</name>
    <name evidence="1" type="ORF">T01_9591</name>
</gene>
<dbReference type="Proteomes" id="UP000054776">
    <property type="component" value="Unassembled WGS sequence"/>
</dbReference>
<dbReference type="EMBL" id="JYDH01003793">
    <property type="protein sequence ID" value="KRY05189.1"/>
    <property type="molecule type" value="Genomic_DNA"/>
</dbReference>
<evidence type="ECO:0000313" key="3">
    <source>
        <dbReference type="Proteomes" id="UP000054776"/>
    </source>
</evidence>
<keyword evidence="3" id="KW-1185">Reference proteome</keyword>
<evidence type="ECO:0000313" key="1">
    <source>
        <dbReference type="EMBL" id="KRY03476.1"/>
    </source>
</evidence>